<proteinExistence type="inferred from homology"/>
<evidence type="ECO:0000256" key="4">
    <source>
        <dbReference type="ARBA" id="ARBA00022722"/>
    </source>
</evidence>
<comment type="cofactor">
    <cofactor evidence="1">
        <name>Mg(2+)</name>
        <dbReference type="ChEBI" id="CHEBI:18420"/>
    </cofactor>
</comment>
<dbReference type="Pfam" id="PF00752">
    <property type="entry name" value="XPG_N"/>
    <property type="match status" value="1"/>
</dbReference>
<dbReference type="Pfam" id="PF00867">
    <property type="entry name" value="XPG_I"/>
    <property type="match status" value="1"/>
</dbReference>
<keyword evidence="7" id="KW-0227">DNA damage</keyword>
<comment type="subcellular location">
    <subcellularLocation>
        <location evidence="2">Nucleus</location>
    </subcellularLocation>
</comment>
<dbReference type="EMBL" id="AMQN01009429">
    <property type="status" value="NOT_ANNOTATED_CDS"/>
    <property type="molecule type" value="Genomic_DNA"/>
</dbReference>
<evidence type="ECO:0000256" key="8">
    <source>
        <dbReference type="ARBA" id="ARBA00022801"/>
    </source>
</evidence>
<evidence type="ECO:0000256" key="3">
    <source>
        <dbReference type="ARBA" id="ARBA00005283"/>
    </source>
</evidence>
<sequence length="464" mass="52915">MGVHGLWHLLQSTGRPVTLESLEGKVLAVDVSMWMHQLMKGMRDSHGNPVPNAHLIGLYHRICKLLYYRIKPVFVFDGGVPALKKQTTDELIDLQKVLEVENTELHNTRNQQDRMATSLTEQMNIEAQELVRLFGLPYVVSPMEAEAQCAFLDLTSQTNGTVTDDSDIWLFGGRNVYKNLFNSKRHVEWFRFEDFEKQLFLTREKLVNMALVCGSDYTPGIHNAGPVAAMEIMGEFPAPGLRSLQLFKQWWDEAQTKVKVQETKVKIKLRKLVINEGFPSEAVVDAYMNPTVDESREDFSWGRPDLDLLRQYAKNRFGWNKEKIDESLLPVMKQINAKQDSQLRMTQFFPSEMTESRKLKSQRVRRVINVIRSSPNKKLRVAPPAGKSKTQKSKGLGGFVLKTSSAVEEPRVDLSESSEDGFSDSIVDDEILANIDLSSLQQKDIKSRNKSTKSQPKKRRNVKS</sequence>
<dbReference type="GO" id="GO:0004520">
    <property type="term" value="F:DNA endonuclease activity"/>
    <property type="evidence" value="ECO:0007669"/>
    <property type="project" value="TreeGrafter"/>
</dbReference>
<dbReference type="OMA" id="AWICDSQ"/>
<evidence type="ECO:0000259" key="13">
    <source>
        <dbReference type="SMART" id="SM00484"/>
    </source>
</evidence>
<feature type="domain" description="XPG N-terminal" evidence="14">
    <location>
        <begin position="1"/>
        <end position="98"/>
    </location>
</feature>
<dbReference type="SMART" id="SM00279">
    <property type="entry name" value="HhH2"/>
    <property type="match status" value="1"/>
</dbReference>
<dbReference type="CDD" id="cd09904">
    <property type="entry name" value="H3TH_XPG"/>
    <property type="match status" value="1"/>
</dbReference>
<dbReference type="InterPro" id="IPR006085">
    <property type="entry name" value="XPG_DNA_repair_N"/>
</dbReference>
<dbReference type="InterPro" id="IPR006084">
    <property type="entry name" value="XPG/Rad2"/>
</dbReference>
<evidence type="ECO:0000256" key="9">
    <source>
        <dbReference type="ARBA" id="ARBA00022842"/>
    </source>
</evidence>
<dbReference type="SMART" id="SM00485">
    <property type="entry name" value="XPGN"/>
    <property type="match status" value="1"/>
</dbReference>
<gene>
    <name evidence="15" type="ORF">CAPTEDRAFT_17841</name>
</gene>
<keyword evidence="6" id="KW-0255">Endonuclease</keyword>
<dbReference type="InterPro" id="IPR029060">
    <property type="entry name" value="PIN-like_dom_sf"/>
</dbReference>
<dbReference type="Gene3D" id="3.40.50.1010">
    <property type="entry name" value="5'-nuclease"/>
    <property type="match status" value="1"/>
</dbReference>
<evidence type="ECO:0000256" key="11">
    <source>
        <dbReference type="ARBA" id="ARBA00023242"/>
    </source>
</evidence>
<dbReference type="InterPro" id="IPR019974">
    <property type="entry name" value="XPG_CS"/>
</dbReference>
<accession>R7U4K1</accession>
<dbReference type="OrthoDB" id="2959108at2759"/>
<keyword evidence="9" id="KW-0460">Magnesium</keyword>
<evidence type="ECO:0000256" key="5">
    <source>
        <dbReference type="ARBA" id="ARBA00022723"/>
    </source>
</evidence>
<evidence type="ECO:0000313" key="16">
    <source>
        <dbReference type="EnsemblMetazoa" id="CapteP17841"/>
    </source>
</evidence>
<keyword evidence="10" id="KW-0234">DNA repair</keyword>
<dbReference type="GO" id="GO:0005634">
    <property type="term" value="C:nucleus"/>
    <property type="evidence" value="ECO:0007669"/>
    <property type="project" value="UniProtKB-SubCell"/>
</dbReference>
<evidence type="ECO:0000256" key="2">
    <source>
        <dbReference type="ARBA" id="ARBA00004123"/>
    </source>
</evidence>
<reference evidence="17" key="1">
    <citation type="submission" date="2012-12" db="EMBL/GenBank/DDBJ databases">
        <authorList>
            <person name="Hellsten U."/>
            <person name="Grimwood J."/>
            <person name="Chapman J.A."/>
            <person name="Shapiro H."/>
            <person name="Aerts A."/>
            <person name="Otillar R.P."/>
            <person name="Terry A.Y."/>
            <person name="Boore J.L."/>
            <person name="Simakov O."/>
            <person name="Marletaz F."/>
            <person name="Cho S.-J."/>
            <person name="Edsinger-Gonzales E."/>
            <person name="Havlak P."/>
            <person name="Kuo D.-H."/>
            <person name="Larsson T."/>
            <person name="Lv J."/>
            <person name="Arendt D."/>
            <person name="Savage R."/>
            <person name="Osoegawa K."/>
            <person name="de Jong P."/>
            <person name="Lindberg D.R."/>
            <person name="Seaver E.C."/>
            <person name="Weisblat D.A."/>
            <person name="Putnam N.H."/>
            <person name="Grigoriev I.V."/>
            <person name="Rokhsar D.S."/>
        </authorList>
    </citation>
    <scope>NUCLEOTIDE SEQUENCE</scope>
    <source>
        <strain evidence="17">I ESC-2004</strain>
    </source>
</reference>
<dbReference type="Gene3D" id="1.10.150.20">
    <property type="entry name" value="5' to 3' exonuclease, C-terminal subdomain"/>
    <property type="match status" value="1"/>
</dbReference>
<organism evidence="15">
    <name type="scientific">Capitella teleta</name>
    <name type="common">Polychaete worm</name>
    <dbReference type="NCBI Taxonomy" id="283909"/>
    <lineage>
        <taxon>Eukaryota</taxon>
        <taxon>Metazoa</taxon>
        <taxon>Spiralia</taxon>
        <taxon>Lophotrochozoa</taxon>
        <taxon>Annelida</taxon>
        <taxon>Polychaeta</taxon>
        <taxon>Sedentaria</taxon>
        <taxon>Scolecida</taxon>
        <taxon>Capitellidae</taxon>
        <taxon>Capitella</taxon>
    </lineage>
</organism>
<dbReference type="InterPro" id="IPR036279">
    <property type="entry name" value="5-3_exonuclease_C_sf"/>
</dbReference>
<keyword evidence="5" id="KW-0479">Metal-binding</keyword>
<dbReference type="InterPro" id="IPR001044">
    <property type="entry name" value="XPG/Rad2_eukaryotes"/>
</dbReference>
<dbReference type="PROSITE" id="PS00841">
    <property type="entry name" value="XPG_1"/>
    <property type="match status" value="1"/>
</dbReference>
<dbReference type="AlphaFoldDB" id="R7U4K1"/>
<feature type="region of interest" description="Disordered" evidence="12">
    <location>
        <begin position="375"/>
        <end position="395"/>
    </location>
</feature>
<evidence type="ECO:0000256" key="12">
    <source>
        <dbReference type="SAM" id="MobiDB-lite"/>
    </source>
</evidence>
<dbReference type="SMART" id="SM00484">
    <property type="entry name" value="XPGI"/>
    <property type="match status" value="1"/>
</dbReference>
<keyword evidence="4" id="KW-0540">Nuclease</keyword>
<dbReference type="STRING" id="283909.R7U4K1"/>
<dbReference type="PRINTS" id="PR00066">
    <property type="entry name" value="XRODRMPGMNTG"/>
</dbReference>
<reference evidence="15 17" key="2">
    <citation type="journal article" date="2013" name="Nature">
        <title>Insights into bilaterian evolution from three spiralian genomes.</title>
        <authorList>
            <person name="Simakov O."/>
            <person name="Marletaz F."/>
            <person name="Cho S.J."/>
            <person name="Edsinger-Gonzales E."/>
            <person name="Havlak P."/>
            <person name="Hellsten U."/>
            <person name="Kuo D.H."/>
            <person name="Larsson T."/>
            <person name="Lv J."/>
            <person name="Arendt D."/>
            <person name="Savage R."/>
            <person name="Osoegawa K."/>
            <person name="de Jong P."/>
            <person name="Grimwood J."/>
            <person name="Chapman J.A."/>
            <person name="Shapiro H."/>
            <person name="Aerts A."/>
            <person name="Otillar R.P."/>
            <person name="Terry A.Y."/>
            <person name="Boore J.L."/>
            <person name="Grigoriev I.V."/>
            <person name="Lindberg D.R."/>
            <person name="Seaver E.C."/>
            <person name="Weisblat D.A."/>
            <person name="Putnam N.H."/>
            <person name="Rokhsar D.S."/>
        </authorList>
    </citation>
    <scope>NUCLEOTIDE SEQUENCE</scope>
    <source>
        <strain evidence="15 17">I ESC-2004</strain>
    </source>
</reference>
<keyword evidence="8" id="KW-0378">Hydrolase</keyword>
<dbReference type="GO" id="GO:0046872">
    <property type="term" value="F:metal ion binding"/>
    <property type="evidence" value="ECO:0007669"/>
    <property type="project" value="UniProtKB-KW"/>
</dbReference>
<evidence type="ECO:0000256" key="6">
    <source>
        <dbReference type="ARBA" id="ARBA00022759"/>
    </source>
</evidence>
<dbReference type="PANTHER" id="PTHR16171:SF7">
    <property type="entry name" value="DNA REPAIR PROTEIN RAD2"/>
    <property type="match status" value="1"/>
</dbReference>
<dbReference type="Proteomes" id="UP000014760">
    <property type="component" value="Unassembled WGS sequence"/>
</dbReference>
<name>R7U4K1_CAPTE</name>
<dbReference type="InterPro" id="IPR006086">
    <property type="entry name" value="XPG-I_dom"/>
</dbReference>
<evidence type="ECO:0000259" key="14">
    <source>
        <dbReference type="SMART" id="SM00485"/>
    </source>
</evidence>
<feature type="region of interest" description="Disordered" evidence="12">
    <location>
        <begin position="442"/>
        <end position="464"/>
    </location>
</feature>
<dbReference type="GO" id="GO:0006289">
    <property type="term" value="P:nucleotide-excision repair"/>
    <property type="evidence" value="ECO:0007669"/>
    <property type="project" value="InterPro"/>
</dbReference>
<keyword evidence="11" id="KW-0539">Nucleus</keyword>
<dbReference type="InterPro" id="IPR008918">
    <property type="entry name" value="HhH2"/>
</dbReference>
<dbReference type="CDD" id="cd09868">
    <property type="entry name" value="PIN_XPG_RAD2"/>
    <property type="match status" value="1"/>
</dbReference>
<evidence type="ECO:0008006" key="18">
    <source>
        <dbReference type="Google" id="ProtNLM"/>
    </source>
</evidence>
<evidence type="ECO:0000313" key="17">
    <source>
        <dbReference type="Proteomes" id="UP000014760"/>
    </source>
</evidence>
<dbReference type="HOGENOM" id="CLU_589571_0_0_1"/>
<dbReference type="EnsemblMetazoa" id="CapteT17841">
    <property type="protein sequence ID" value="CapteP17841"/>
    <property type="gene ID" value="CapteG17841"/>
</dbReference>
<dbReference type="PANTHER" id="PTHR16171">
    <property type="entry name" value="DNA REPAIR PROTEIN COMPLEMENTING XP-G CELLS-RELATED"/>
    <property type="match status" value="1"/>
</dbReference>
<dbReference type="GO" id="GO:0016788">
    <property type="term" value="F:hydrolase activity, acting on ester bonds"/>
    <property type="evidence" value="ECO:0007669"/>
    <property type="project" value="InterPro"/>
</dbReference>
<evidence type="ECO:0000256" key="10">
    <source>
        <dbReference type="ARBA" id="ARBA00023204"/>
    </source>
</evidence>
<protein>
    <recommendedName>
        <fullName evidence="18">XPG N-terminal domain-containing protein</fullName>
    </recommendedName>
</protein>
<dbReference type="GO" id="GO:0003697">
    <property type="term" value="F:single-stranded DNA binding"/>
    <property type="evidence" value="ECO:0007669"/>
    <property type="project" value="InterPro"/>
</dbReference>
<feature type="domain" description="XPG-I" evidence="13">
    <location>
        <begin position="132"/>
        <end position="201"/>
    </location>
</feature>
<keyword evidence="17" id="KW-1185">Reference proteome</keyword>
<dbReference type="SUPFAM" id="SSF88723">
    <property type="entry name" value="PIN domain-like"/>
    <property type="match status" value="1"/>
</dbReference>
<reference evidence="16" key="3">
    <citation type="submission" date="2015-06" db="UniProtKB">
        <authorList>
            <consortium name="EnsemblMetazoa"/>
        </authorList>
    </citation>
    <scope>IDENTIFICATION</scope>
</reference>
<dbReference type="PRINTS" id="PR00853">
    <property type="entry name" value="XPGRADSUPER"/>
</dbReference>
<evidence type="ECO:0000313" key="15">
    <source>
        <dbReference type="EMBL" id="ELU01026.1"/>
    </source>
</evidence>
<comment type="similarity">
    <text evidence="3">Belongs to the XPG/RAD2 endonuclease family. XPG subfamily.</text>
</comment>
<evidence type="ECO:0000256" key="1">
    <source>
        <dbReference type="ARBA" id="ARBA00001946"/>
    </source>
</evidence>
<feature type="compositionally biased region" description="Basic residues" evidence="12">
    <location>
        <begin position="448"/>
        <end position="464"/>
    </location>
</feature>
<dbReference type="EMBL" id="KB305422">
    <property type="protein sequence ID" value="ELU01026.1"/>
    <property type="molecule type" value="Genomic_DNA"/>
</dbReference>
<dbReference type="FunFam" id="3.40.50.1010:FF:000147">
    <property type="entry name" value="Predicted protein"/>
    <property type="match status" value="1"/>
</dbReference>
<evidence type="ECO:0000256" key="7">
    <source>
        <dbReference type="ARBA" id="ARBA00022763"/>
    </source>
</evidence>
<dbReference type="SUPFAM" id="SSF47807">
    <property type="entry name" value="5' to 3' exonuclease, C-terminal subdomain"/>
    <property type="match status" value="1"/>
</dbReference>